<comment type="caution">
    <text evidence="1">The sequence shown here is derived from an EMBL/GenBank/DDBJ whole genome shotgun (WGS) entry which is preliminary data.</text>
</comment>
<dbReference type="Proteomes" id="UP000324222">
    <property type="component" value="Unassembled WGS sequence"/>
</dbReference>
<dbReference type="EMBL" id="VSRR010001611">
    <property type="protein sequence ID" value="MPC26528.1"/>
    <property type="molecule type" value="Genomic_DNA"/>
</dbReference>
<dbReference type="AlphaFoldDB" id="A0A5B7DYK3"/>
<keyword evidence="2" id="KW-1185">Reference proteome</keyword>
<gene>
    <name evidence="1" type="ORF">E2C01_019671</name>
</gene>
<reference evidence="1 2" key="1">
    <citation type="submission" date="2019-05" db="EMBL/GenBank/DDBJ databases">
        <title>Another draft genome of Portunus trituberculatus and its Hox gene families provides insights of decapod evolution.</title>
        <authorList>
            <person name="Jeong J.-H."/>
            <person name="Song I."/>
            <person name="Kim S."/>
            <person name="Choi T."/>
            <person name="Kim D."/>
            <person name="Ryu S."/>
            <person name="Kim W."/>
        </authorList>
    </citation>
    <scope>NUCLEOTIDE SEQUENCE [LARGE SCALE GENOMIC DNA]</scope>
    <source>
        <tissue evidence="1">Muscle</tissue>
    </source>
</reference>
<name>A0A5B7DYK3_PORTR</name>
<sequence length="107" mass="11616">MEARIDDGEAGWMISTASLIVSAPLHSPLLPPREAVHHISRSYMQQGSVSVFHPWMTPCSVQLVRGSVSSVPYYQGKGSEAACPPSLDDTPYYQGKRSEAVCPPSLE</sequence>
<evidence type="ECO:0000313" key="1">
    <source>
        <dbReference type="EMBL" id="MPC26528.1"/>
    </source>
</evidence>
<proteinExistence type="predicted"/>
<organism evidence="1 2">
    <name type="scientific">Portunus trituberculatus</name>
    <name type="common">Swimming crab</name>
    <name type="synonym">Neptunus trituberculatus</name>
    <dbReference type="NCBI Taxonomy" id="210409"/>
    <lineage>
        <taxon>Eukaryota</taxon>
        <taxon>Metazoa</taxon>
        <taxon>Ecdysozoa</taxon>
        <taxon>Arthropoda</taxon>
        <taxon>Crustacea</taxon>
        <taxon>Multicrustacea</taxon>
        <taxon>Malacostraca</taxon>
        <taxon>Eumalacostraca</taxon>
        <taxon>Eucarida</taxon>
        <taxon>Decapoda</taxon>
        <taxon>Pleocyemata</taxon>
        <taxon>Brachyura</taxon>
        <taxon>Eubrachyura</taxon>
        <taxon>Portunoidea</taxon>
        <taxon>Portunidae</taxon>
        <taxon>Portuninae</taxon>
        <taxon>Portunus</taxon>
    </lineage>
</organism>
<protein>
    <submittedName>
        <fullName evidence="1">Uncharacterized protein</fullName>
    </submittedName>
</protein>
<evidence type="ECO:0000313" key="2">
    <source>
        <dbReference type="Proteomes" id="UP000324222"/>
    </source>
</evidence>
<accession>A0A5B7DYK3</accession>